<reference evidence="3" key="1">
    <citation type="submission" date="2016-04" db="EMBL/GenBank/DDBJ databases">
        <authorList>
            <person name="Tabuchi Yagui T.R."/>
        </authorList>
    </citation>
    <scope>NUCLEOTIDE SEQUENCE [LARGE SCALE GENOMIC DNA]</scope>
    <source>
        <strain evidence="3">NIES-26</strain>
    </source>
</reference>
<feature type="region of interest" description="Disordered" evidence="2">
    <location>
        <begin position="311"/>
        <end position="343"/>
    </location>
</feature>
<evidence type="ECO:0000313" key="3">
    <source>
        <dbReference type="EMBL" id="RCJ39566.1"/>
    </source>
</evidence>
<feature type="compositionally biased region" description="Polar residues" evidence="2">
    <location>
        <begin position="33"/>
        <end position="49"/>
    </location>
</feature>
<dbReference type="AlphaFoldDB" id="A0A367RSK6"/>
<sequence length="343" mass="38737">MLPLNHSPTEQLQTLGKQENQSNPTTDAIAAKVTTTPEETRKQLSQSQADSEKEDSEPIELEVIGDYLEENQYIGTWGETFGSTNITAGERINRPSKTTNETEDGFATFDDAVAYAHISIVSQKADGGVIVKIKERYYAYTIKVAGDREFSRKNLEEGLDTLKISKNNVEIIQALITTDGYTAPPTEFQSNEKPAYIVKRDQAGKAWQSTTDPKESGYQTILQDLAEGRDVQINEQGYVALFRGLLKAKALKRLEENRQRLEEAKAQYSSDNSKAPQNLKYLYEVIKKDQQLEVIQTNVDQKIFEINRKLDELKPKQGETETPSRNTRLGSQTRNRKTTPNHK</sequence>
<name>A0A367RSK6_9NOSO</name>
<proteinExistence type="predicted"/>
<evidence type="ECO:0000256" key="1">
    <source>
        <dbReference type="SAM" id="Coils"/>
    </source>
</evidence>
<protein>
    <submittedName>
        <fullName evidence="3">Uncharacterized protein</fullName>
    </submittedName>
</protein>
<feature type="region of interest" description="Disordered" evidence="2">
    <location>
        <begin position="1"/>
        <end position="57"/>
    </location>
</feature>
<comment type="caution">
    <text evidence="3">The sequence shown here is derived from an EMBL/GenBank/DDBJ whole genome shotgun (WGS) entry which is preliminary data.</text>
</comment>
<dbReference type="Proteomes" id="UP000252107">
    <property type="component" value="Unassembled WGS sequence"/>
</dbReference>
<feature type="compositionally biased region" description="Polar residues" evidence="2">
    <location>
        <begin position="320"/>
        <end position="333"/>
    </location>
</feature>
<organism evidence="3 4">
    <name type="scientific">Nostoc minutum NIES-26</name>
    <dbReference type="NCBI Taxonomy" id="1844469"/>
    <lineage>
        <taxon>Bacteria</taxon>
        <taxon>Bacillati</taxon>
        <taxon>Cyanobacteriota</taxon>
        <taxon>Cyanophyceae</taxon>
        <taxon>Nostocales</taxon>
        <taxon>Nostocaceae</taxon>
        <taxon>Nostoc</taxon>
    </lineage>
</organism>
<gene>
    <name evidence="3" type="ORF">A6770_38880</name>
</gene>
<keyword evidence="4" id="KW-1185">Reference proteome</keyword>
<feature type="coiled-coil region" evidence="1">
    <location>
        <begin position="247"/>
        <end position="274"/>
    </location>
</feature>
<evidence type="ECO:0000256" key="2">
    <source>
        <dbReference type="SAM" id="MobiDB-lite"/>
    </source>
</evidence>
<evidence type="ECO:0000313" key="4">
    <source>
        <dbReference type="Proteomes" id="UP000252107"/>
    </source>
</evidence>
<dbReference type="EMBL" id="LXQD01000074">
    <property type="protein sequence ID" value="RCJ39566.1"/>
    <property type="molecule type" value="Genomic_DNA"/>
</dbReference>
<keyword evidence="1" id="KW-0175">Coiled coil</keyword>
<feature type="compositionally biased region" description="Polar residues" evidence="2">
    <location>
        <begin position="1"/>
        <end position="26"/>
    </location>
</feature>
<accession>A0A367RSK6</accession>
<feature type="compositionally biased region" description="Basic residues" evidence="2">
    <location>
        <begin position="334"/>
        <end position="343"/>
    </location>
</feature>